<dbReference type="Proteomes" id="UP000305451">
    <property type="component" value="Unassembled WGS sequence"/>
</dbReference>
<protein>
    <recommendedName>
        <fullName evidence="3">STAS domain-containing protein</fullName>
    </recommendedName>
</protein>
<evidence type="ECO:0008006" key="3">
    <source>
        <dbReference type="Google" id="ProtNLM"/>
    </source>
</evidence>
<comment type="caution">
    <text evidence="1">The sequence shown here is derived from an EMBL/GenBank/DDBJ whole genome shotgun (WGS) entry which is preliminary data.</text>
</comment>
<keyword evidence="2" id="KW-1185">Reference proteome</keyword>
<organism evidence="1 2">
    <name type="scientific">Marinicauda pacifica</name>
    <dbReference type="NCBI Taxonomy" id="1133559"/>
    <lineage>
        <taxon>Bacteria</taxon>
        <taxon>Pseudomonadati</taxon>
        <taxon>Pseudomonadota</taxon>
        <taxon>Alphaproteobacteria</taxon>
        <taxon>Maricaulales</taxon>
        <taxon>Maricaulaceae</taxon>
        <taxon>Marinicauda</taxon>
    </lineage>
</organism>
<gene>
    <name evidence="1" type="ORF">E5162_02315</name>
</gene>
<dbReference type="EMBL" id="SRXV01000001">
    <property type="protein sequence ID" value="TGY94135.1"/>
    <property type="molecule type" value="Genomic_DNA"/>
</dbReference>
<sequence length="139" mass="15231">MAFEIVVQGTCMIATQTGILDWQDCDYAFARCDDMLAAHPGIDRLLLDLSGARLAMKPLEARSLAKLARAAFSRPVKTAIVHPIDETGAAFLQSYVMALQENGARVALFRGIEPAQDFLRPRNGLANTGLLPTWLRKAM</sequence>
<reference evidence="1 2" key="1">
    <citation type="journal article" date="2013" name="Int. J. Syst. Evol. Microbiol.">
        <title>Marinicauda pacifica gen. nov., sp. nov., a prosthecate alphaproteobacterium of the family Hyphomonadaceae isolated from deep seawater.</title>
        <authorList>
            <person name="Zhang X.Y."/>
            <person name="Li G.W."/>
            <person name="Wang C.S."/>
            <person name="Zhang Y.J."/>
            <person name="Xu X.W."/>
            <person name="Li H."/>
            <person name="Liu A."/>
            <person name="Liu C."/>
            <person name="Xie B.B."/>
            <person name="Qin Q.L."/>
            <person name="Xu Z."/>
            <person name="Chen X.L."/>
            <person name="Zhou B.C."/>
            <person name="Zhang Y.Z."/>
        </authorList>
    </citation>
    <scope>NUCLEOTIDE SEQUENCE [LARGE SCALE GENOMIC DNA]</scope>
    <source>
        <strain evidence="1 2">P-1 km-3</strain>
    </source>
</reference>
<proteinExistence type="predicted"/>
<dbReference type="AlphaFoldDB" id="A0A4S2HDK5"/>
<evidence type="ECO:0000313" key="1">
    <source>
        <dbReference type="EMBL" id="TGY94135.1"/>
    </source>
</evidence>
<accession>A0A4S2HDK5</accession>
<evidence type="ECO:0000313" key="2">
    <source>
        <dbReference type="Proteomes" id="UP000305451"/>
    </source>
</evidence>
<name>A0A4S2HDK5_9PROT</name>
<dbReference type="RefSeq" id="WP_135943330.1">
    <property type="nucleotide sequence ID" value="NZ_BMEI01000001.1"/>
</dbReference>